<keyword evidence="3" id="KW-1185">Reference proteome</keyword>
<proteinExistence type="predicted"/>
<feature type="region of interest" description="Disordered" evidence="1">
    <location>
        <begin position="237"/>
        <end position="264"/>
    </location>
</feature>
<feature type="region of interest" description="Disordered" evidence="1">
    <location>
        <begin position="53"/>
        <end position="77"/>
    </location>
</feature>
<feature type="region of interest" description="Disordered" evidence="1">
    <location>
        <begin position="1"/>
        <end position="29"/>
    </location>
</feature>
<dbReference type="AlphaFoldDB" id="A0A7J6C5A9"/>
<organism evidence="2 3">
    <name type="scientific">Onychostoma macrolepis</name>
    <dbReference type="NCBI Taxonomy" id="369639"/>
    <lineage>
        <taxon>Eukaryota</taxon>
        <taxon>Metazoa</taxon>
        <taxon>Chordata</taxon>
        <taxon>Craniata</taxon>
        <taxon>Vertebrata</taxon>
        <taxon>Euteleostomi</taxon>
        <taxon>Actinopterygii</taxon>
        <taxon>Neopterygii</taxon>
        <taxon>Teleostei</taxon>
        <taxon>Ostariophysi</taxon>
        <taxon>Cypriniformes</taxon>
        <taxon>Cyprinidae</taxon>
        <taxon>Acrossocheilinae</taxon>
        <taxon>Onychostoma</taxon>
    </lineage>
</organism>
<name>A0A7J6C5A9_9TELE</name>
<comment type="caution">
    <text evidence="2">The sequence shown here is derived from an EMBL/GenBank/DDBJ whole genome shotgun (WGS) entry which is preliminary data.</text>
</comment>
<gene>
    <name evidence="2" type="ORF">G5714_017277</name>
</gene>
<evidence type="ECO:0000313" key="2">
    <source>
        <dbReference type="EMBL" id="KAF4102477.1"/>
    </source>
</evidence>
<evidence type="ECO:0000313" key="3">
    <source>
        <dbReference type="Proteomes" id="UP000579812"/>
    </source>
</evidence>
<reference evidence="2 3" key="1">
    <citation type="submission" date="2020-04" db="EMBL/GenBank/DDBJ databases">
        <title>Chromosome-level genome assembly of a cyprinid fish Onychostoma macrolepis by integration of Nanopore Sequencing, Bionano and Hi-C technology.</title>
        <authorList>
            <person name="Wang D."/>
        </authorList>
    </citation>
    <scope>NUCLEOTIDE SEQUENCE [LARGE SCALE GENOMIC DNA]</scope>
    <source>
        <strain evidence="2">SWU-2019</strain>
        <tissue evidence="2">Muscle</tissue>
    </source>
</reference>
<protein>
    <submittedName>
        <fullName evidence="2">Uncharacterized protein</fullName>
    </submittedName>
</protein>
<dbReference type="OrthoDB" id="6344011at2759"/>
<dbReference type="EMBL" id="JAAMOB010000017">
    <property type="protein sequence ID" value="KAF4102477.1"/>
    <property type="molecule type" value="Genomic_DNA"/>
</dbReference>
<evidence type="ECO:0000256" key="1">
    <source>
        <dbReference type="SAM" id="MobiDB-lite"/>
    </source>
</evidence>
<dbReference type="Proteomes" id="UP000579812">
    <property type="component" value="Unassembled WGS sequence"/>
</dbReference>
<accession>A0A7J6C5A9</accession>
<sequence length="264" mass="29421">MGNSNSRPKICQVAPSHSQPMEDEPSLFPTSPWMITAVKGTEMQEKGIVGQRKTNHLPPLTGRHKIPNSVHLEPGSQSVCDKTGHSINKSHPPQPAKGWQPTTLAIGADVNPAKHACKTYKTESEDREWRDGPVHCYSTLSLGGRCGTSKTLQGHMKGLLLAQTMLSCQATKKRQAQQRCFRESQGKQKRVYTSYLEGDEMEGGRRVRLVSRPMQQNIFWDESEGQILDVRELLQPSPQVADPNVGDTMSDKPLMENGIRRPEM</sequence>
<feature type="compositionally biased region" description="Basic and acidic residues" evidence="1">
    <location>
        <begin position="249"/>
        <end position="264"/>
    </location>
</feature>